<evidence type="ECO:0000256" key="9">
    <source>
        <dbReference type="SAM" id="MobiDB-lite"/>
    </source>
</evidence>
<evidence type="ECO:0000259" key="10">
    <source>
        <dbReference type="PROSITE" id="PS50011"/>
    </source>
</evidence>
<dbReference type="PROSITE" id="PS00107">
    <property type="entry name" value="PROTEIN_KINASE_ATP"/>
    <property type="match status" value="1"/>
</dbReference>
<gene>
    <name evidence="11" type="ORF">FBUS_05007</name>
</gene>
<keyword evidence="5 11" id="KW-0418">Kinase</keyword>
<keyword evidence="2" id="KW-0597">Phosphoprotein</keyword>
<dbReference type="InterPro" id="IPR000719">
    <property type="entry name" value="Prot_kinase_dom"/>
</dbReference>
<comment type="similarity">
    <text evidence="8">Belongs to the protein kinase superfamily.</text>
</comment>
<dbReference type="Pfam" id="PF00069">
    <property type="entry name" value="Pkinase"/>
    <property type="match status" value="1"/>
</dbReference>
<dbReference type="GO" id="GO:0004674">
    <property type="term" value="F:protein serine/threonine kinase activity"/>
    <property type="evidence" value="ECO:0007669"/>
    <property type="project" value="UniProtKB-KW"/>
</dbReference>
<sequence length="449" mass="50854">MVVLGAGDFEVNRFIGRGCYSIVYEVEKTTGSDSGSRYALKRFFLENDSAVKCVLRERLILERLALADYQSPFLPVLFYSLWYNYSSAFVLREGAGCDLYDLLCHVGYLSETNARFYVAEVICGLEHLHSLSIVHLDIKPENVLFYPDGHVFVSDLDRSYDLTREGKPTLDDFTGTPLFMAPEVAKGEVIDVRADTWSLAALVAEMVSGPIRPDAETTAQDFQRARSGTYSIRGLKSFSKPLQSFFSACFQKNYNQRPYLVDIKKLRFLKPIDWTKVLSRQWKPPYQASEIRHRPAKEDNGPLKSTDQRVLSGAFSPHRPVQFASSRKKTNKHINGPVVEQTLDPRLSAVITPNLREHGYTLDLLNEKFQSFNFVHPCLRGDDEENRELEVKLTNGLCRIGLSETNHRANKAAELENIFAGSIKLVDHEQAGSPGLFRRTRRRGLSIGD</sequence>
<dbReference type="Gene3D" id="3.30.200.20">
    <property type="entry name" value="Phosphorylase Kinase, domain 1"/>
    <property type="match status" value="1"/>
</dbReference>
<feature type="binding site" evidence="7">
    <location>
        <position position="41"/>
    </location>
    <ligand>
        <name>ATP</name>
        <dbReference type="ChEBI" id="CHEBI:30616"/>
    </ligand>
</feature>
<dbReference type="PANTHER" id="PTHR24351">
    <property type="entry name" value="RIBOSOMAL PROTEIN S6 KINASE"/>
    <property type="match status" value="1"/>
</dbReference>
<keyword evidence="1 8" id="KW-0723">Serine/threonine-protein kinase</keyword>
<evidence type="ECO:0000256" key="7">
    <source>
        <dbReference type="PROSITE-ProRule" id="PRU10141"/>
    </source>
</evidence>
<dbReference type="GO" id="GO:0005524">
    <property type="term" value="F:ATP binding"/>
    <property type="evidence" value="ECO:0007669"/>
    <property type="project" value="UniProtKB-UniRule"/>
</dbReference>
<evidence type="ECO:0000256" key="5">
    <source>
        <dbReference type="ARBA" id="ARBA00022777"/>
    </source>
</evidence>
<evidence type="ECO:0000256" key="4">
    <source>
        <dbReference type="ARBA" id="ARBA00022741"/>
    </source>
</evidence>
<proteinExistence type="inferred from homology"/>
<keyword evidence="6 7" id="KW-0067">ATP-binding</keyword>
<evidence type="ECO:0000256" key="8">
    <source>
        <dbReference type="RuleBase" id="RU000304"/>
    </source>
</evidence>
<evidence type="ECO:0000256" key="1">
    <source>
        <dbReference type="ARBA" id="ARBA00022527"/>
    </source>
</evidence>
<reference evidence="11" key="1">
    <citation type="submission" date="2019-05" db="EMBL/GenBank/DDBJ databases">
        <title>Annotation for the trematode Fasciolopsis buski.</title>
        <authorList>
            <person name="Choi Y.-J."/>
        </authorList>
    </citation>
    <scope>NUCLEOTIDE SEQUENCE</scope>
    <source>
        <strain evidence="11">HT</strain>
        <tissue evidence="11">Whole worm</tissue>
    </source>
</reference>
<dbReference type="Proteomes" id="UP000728185">
    <property type="component" value="Unassembled WGS sequence"/>
</dbReference>
<dbReference type="Gene3D" id="1.10.510.10">
    <property type="entry name" value="Transferase(Phosphotransferase) domain 1"/>
    <property type="match status" value="1"/>
</dbReference>
<evidence type="ECO:0000313" key="12">
    <source>
        <dbReference type="Proteomes" id="UP000728185"/>
    </source>
</evidence>
<feature type="region of interest" description="Disordered" evidence="9">
    <location>
        <begin position="288"/>
        <end position="311"/>
    </location>
</feature>
<protein>
    <submittedName>
        <fullName evidence="11">Ribosomal protein S6 kinase alpha-6</fullName>
    </submittedName>
</protein>
<dbReference type="SMART" id="SM00220">
    <property type="entry name" value="S_TKc"/>
    <property type="match status" value="1"/>
</dbReference>
<name>A0A8E0RT33_9TREM</name>
<keyword evidence="12" id="KW-1185">Reference proteome</keyword>
<dbReference type="InterPro" id="IPR017441">
    <property type="entry name" value="Protein_kinase_ATP_BS"/>
</dbReference>
<evidence type="ECO:0000256" key="6">
    <source>
        <dbReference type="ARBA" id="ARBA00022840"/>
    </source>
</evidence>
<dbReference type="InterPro" id="IPR008271">
    <property type="entry name" value="Ser/Thr_kinase_AS"/>
</dbReference>
<organism evidence="11 12">
    <name type="scientific">Fasciolopsis buskii</name>
    <dbReference type="NCBI Taxonomy" id="27845"/>
    <lineage>
        <taxon>Eukaryota</taxon>
        <taxon>Metazoa</taxon>
        <taxon>Spiralia</taxon>
        <taxon>Lophotrochozoa</taxon>
        <taxon>Platyhelminthes</taxon>
        <taxon>Trematoda</taxon>
        <taxon>Digenea</taxon>
        <taxon>Plagiorchiida</taxon>
        <taxon>Echinostomata</taxon>
        <taxon>Echinostomatoidea</taxon>
        <taxon>Fasciolidae</taxon>
        <taxon>Fasciolopsis</taxon>
    </lineage>
</organism>
<dbReference type="PROSITE" id="PS50011">
    <property type="entry name" value="PROTEIN_KINASE_DOM"/>
    <property type="match status" value="1"/>
</dbReference>
<feature type="compositionally biased region" description="Basic and acidic residues" evidence="9">
    <location>
        <begin position="290"/>
        <end position="301"/>
    </location>
</feature>
<feature type="domain" description="Protein kinase" evidence="10">
    <location>
        <begin position="9"/>
        <end position="269"/>
    </location>
</feature>
<dbReference type="SUPFAM" id="SSF56112">
    <property type="entry name" value="Protein kinase-like (PK-like)"/>
    <property type="match status" value="1"/>
</dbReference>
<evidence type="ECO:0000256" key="2">
    <source>
        <dbReference type="ARBA" id="ARBA00022553"/>
    </source>
</evidence>
<evidence type="ECO:0000313" key="11">
    <source>
        <dbReference type="EMBL" id="KAA0191942.1"/>
    </source>
</evidence>
<comment type="caution">
    <text evidence="11">The sequence shown here is derived from an EMBL/GenBank/DDBJ whole genome shotgun (WGS) entry which is preliminary data.</text>
</comment>
<accession>A0A8E0RT33</accession>
<dbReference type="AlphaFoldDB" id="A0A8E0RT33"/>
<dbReference type="EMBL" id="LUCM01006012">
    <property type="protein sequence ID" value="KAA0191942.1"/>
    <property type="molecule type" value="Genomic_DNA"/>
</dbReference>
<keyword evidence="3" id="KW-0808">Transferase</keyword>
<keyword evidence="4 7" id="KW-0547">Nucleotide-binding</keyword>
<dbReference type="OrthoDB" id="4062651at2759"/>
<evidence type="ECO:0000256" key="3">
    <source>
        <dbReference type="ARBA" id="ARBA00022679"/>
    </source>
</evidence>
<dbReference type="InterPro" id="IPR011009">
    <property type="entry name" value="Kinase-like_dom_sf"/>
</dbReference>
<dbReference type="PROSITE" id="PS00108">
    <property type="entry name" value="PROTEIN_KINASE_ST"/>
    <property type="match status" value="1"/>
</dbReference>